<sequence>MATGAPMGSEGGTATPVLQMLMTHRTPIPHNLLHFSPPPTPPPPSPRPQIFPGFKQRMEKELAKLAPPAMKINVYDPPERKYTVWIGGSILASLSTFQQMWIARDEYDEAGAAIVHRKCF</sequence>
<keyword evidence="3" id="KW-1185">Reference proteome</keyword>
<dbReference type="InterPro" id="IPR043129">
    <property type="entry name" value="ATPase_NBD"/>
</dbReference>
<dbReference type="InterPro" id="IPR004001">
    <property type="entry name" value="Actin_CS"/>
</dbReference>
<evidence type="ECO:0000313" key="3">
    <source>
        <dbReference type="Proteomes" id="UP001141327"/>
    </source>
</evidence>
<protein>
    <submittedName>
        <fullName evidence="2">Actin</fullName>
    </submittedName>
</protein>
<name>A0ABQ8US71_9EUKA</name>
<evidence type="ECO:0000313" key="2">
    <source>
        <dbReference type="EMBL" id="KAJ4461301.1"/>
    </source>
</evidence>
<dbReference type="PANTHER" id="PTHR11937">
    <property type="entry name" value="ACTIN"/>
    <property type="match status" value="1"/>
</dbReference>
<dbReference type="PROSITE" id="PS00432">
    <property type="entry name" value="ACTINS_2"/>
    <property type="match status" value="1"/>
</dbReference>
<dbReference type="Gene3D" id="3.30.420.40">
    <property type="match status" value="2"/>
</dbReference>
<dbReference type="Proteomes" id="UP001141327">
    <property type="component" value="Unassembled WGS sequence"/>
</dbReference>
<dbReference type="InterPro" id="IPR004000">
    <property type="entry name" value="Actin"/>
</dbReference>
<feature type="compositionally biased region" description="Pro residues" evidence="1">
    <location>
        <begin position="36"/>
        <end position="49"/>
    </location>
</feature>
<dbReference type="SUPFAM" id="SSF53067">
    <property type="entry name" value="Actin-like ATPase domain"/>
    <property type="match status" value="1"/>
</dbReference>
<comment type="caution">
    <text evidence="2">The sequence shown here is derived from an EMBL/GenBank/DDBJ whole genome shotgun (WGS) entry which is preliminary data.</text>
</comment>
<reference evidence="2" key="1">
    <citation type="journal article" date="2022" name="bioRxiv">
        <title>Genomics of Preaxostyla Flagellates Illuminates Evolutionary Transitions and the Path Towards Mitochondrial Loss.</title>
        <authorList>
            <person name="Novak L.V.F."/>
            <person name="Treitli S.C."/>
            <person name="Pyrih J."/>
            <person name="Halakuc P."/>
            <person name="Pipaliya S.V."/>
            <person name="Vacek V."/>
            <person name="Brzon O."/>
            <person name="Soukal P."/>
            <person name="Eme L."/>
            <person name="Dacks J.B."/>
            <person name="Karnkowska A."/>
            <person name="Elias M."/>
            <person name="Hampl V."/>
        </authorList>
    </citation>
    <scope>NUCLEOTIDE SEQUENCE</scope>
    <source>
        <strain evidence="2">RCP-MX</strain>
    </source>
</reference>
<organism evidence="2 3">
    <name type="scientific">Paratrimastix pyriformis</name>
    <dbReference type="NCBI Taxonomy" id="342808"/>
    <lineage>
        <taxon>Eukaryota</taxon>
        <taxon>Metamonada</taxon>
        <taxon>Preaxostyla</taxon>
        <taxon>Paratrimastigidae</taxon>
        <taxon>Paratrimastix</taxon>
    </lineage>
</organism>
<dbReference type="EMBL" id="JAPMOS010000008">
    <property type="protein sequence ID" value="KAJ4461301.1"/>
    <property type="molecule type" value="Genomic_DNA"/>
</dbReference>
<accession>A0ABQ8US71</accession>
<dbReference type="Pfam" id="PF00022">
    <property type="entry name" value="Actin"/>
    <property type="match status" value="1"/>
</dbReference>
<feature type="region of interest" description="Disordered" evidence="1">
    <location>
        <begin position="29"/>
        <end position="49"/>
    </location>
</feature>
<gene>
    <name evidence="2" type="ORF">PAPYR_2344</name>
</gene>
<evidence type="ECO:0000256" key="1">
    <source>
        <dbReference type="SAM" id="MobiDB-lite"/>
    </source>
</evidence>
<proteinExistence type="predicted"/>